<dbReference type="InterPro" id="IPR001245">
    <property type="entry name" value="Ser-Thr/Tyr_kinase_cat_dom"/>
</dbReference>
<dbReference type="EC" id="2.7.11.1" evidence="2"/>
<keyword evidence="3" id="KW-0472">Membrane</keyword>
<feature type="binding site" evidence="11">
    <location>
        <position position="114"/>
    </location>
    <ligand>
        <name>ATP</name>
        <dbReference type="ChEBI" id="CHEBI:30616"/>
    </ligand>
</feature>
<evidence type="ECO:0000256" key="5">
    <source>
        <dbReference type="ARBA" id="ARBA00022679"/>
    </source>
</evidence>
<organism evidence="14 15">
    <name type="scientific">Helianthus annuus</name>
    <name type="common">Common sunflower</name>
    <dbReference type="NCBI Taxonomy" id="4232"/>
    <lineage>
        <taxon>Eukaryota</taxon>
        <taxon>Viridiplantae</taxon>
        <taxon>Streptophyta</taxon>
        <taxon>Embryophyta</taxon>
        <taxon>Tracheophyta</taxon>
        <taxon>Spermatophyta</taxon>
        <taxon>Magnoliopsida</taxon>
        <taxon>eudicotyledons</taxon>
        <taxon>Gunneridae</taxon>
        <taxon>Pentapetalae</taxon>
        <taxon>asterids</taxon>
        <taxon>campanulids</taxon>
        <taxon>Asterales</taxon>
        <taxon>Asteraceae</taxon>
        <taxon>Asteroideae</taxon>
        <taxon>Heliantheae alliance</taxon>
        <taxon>Heliantheae</taxon>
        <taxon>Helianthus</taxon>
    </lineage>
</organism>
<gene>
    <name evidence="14" type="ORF">HanXRQr2_Chr09g0409181</name>
</gene>
<dbReference type="Gene3D" id="3.30.200.20">
    <property type="entry name" value="Phosphorylase Kinase, domain 1"/>
    <property type="match status" value="1"/>
</dbReference>
<dbReference type="Proteomes" id="UP000215914">
    <property type="component" value="Unassembled WGS sequence"/>
</dbReference>
<evidence type="ECO:0000256" key="8">
    <source>
        <dbReference type="ARBA" id="ARBA00022840"/>
    </source>
</evidence>
<evidence type="ECO:0000256" key="12">
    <source>
        <dbReference type="RuleBase" id="RU000304"/>
    </source>
</evidence>
<dbReference type="InterPro" id="IPR008271">
    <property type="entry name" value="Ser/Thr_kinase_AS"/>
</dbReference>
<comment type="catalytic activity">
    <reaction evidence="9">
        <text>L-threonyl-[protein] + ATP = O-phospho-L-threonyl-[protein] + ADP + H(+)</text>
        <dbReference type="Rhea" id="RHEA:46608"/>
        <dbReference type="Rhea" id="RHEA-COMP:11060"/>
        <dbReference type="Rhea" id="RHEA-COMP:11605"/>
        <dbReference type="ChEBI" id="CHEBI:15378"/>
        <dbReference type="ChEBI" id="CHEBI:30013"/>
        <dbReference type="ChEBI" id="CHEBI:30616"/>
        <dbReference type="ChEBI" id="CHEBI:61977"/>
        <dbReference type="ChEBI" id="CHEBI:456216"/>
        <dbReference type="EC" id="2.7.11.1"/>
    </reaction>
</comment>
<evidence type="ECO:0000256" key="6">
    <source>
        <dbReference type="ARBA" id="ARBA00022741"/>
    </source>
</evidence>
<evidence type="ECO:0000256" key="11">
    <source>
        <dbReference type="PROSITE-ProRule" id="PRU10141"/>
    </source>
</evidence>
<evidence type="ECO:0000256" key="1">
    <source>
        <dbReference type="ARBA" id="ARBA00004236"/>
    </source>
</evidence>
<dbReference type="PROSITE" id="PS00107">
    <property type="entry name" value="PROTEIN_KINASE_ATP"/>
    <property type="match status" value="1"/>
</dbReference>
<protein>
    <recommendedName>
        <fullName evidence="2">non-specific serine/threonine protein kinase</fullName>
        <ecNumber evidence="2">2.7.11.1</ecNumber>
    </recommendedName>
</protein>
<keyword evidence="5 14" id="KW-0808">Transferase</keyword>
<dbReference type="PROSITE" id="PS50011">
    <property type="entry name" value="PROTEIN_KINASE_DOM"/>
    <property type="match status" value="1"/>
</dbReference>
<reference evidence="14" key="2">
    <citation type="submission" date="2020-06" db="EMBL/GenBank/DDBJ databases">
        <title>Helianthus annuus Genome sequencing and assembly Release 2.</title>
        <authorList>
            <person name="Gouzy J."/>
            <person name="Langlade N."/>
            <person name="Munos S."/>
        </authorList>
    </citation>
    <scope>NUCLEOTIDE SEQUENCE</scope>
    <source>
        <tissue evidence="14">Leaves</tissue>
    </source>
</reference>
<dbReference type="GO" id="GO:0005886">
    <property type="term" value="C:plasma membrane"/>
    <property type="evidence" value="ECO:0007669"/>
    <property type="project" value="UniProtKB-SubCell"/>
</dbReference>
<dbReference type="GO" id="GO:0005524">
    <property type="term" value="F:ATP binding"/>
    <property type="evidence" value="ECO:0007669"/>
    <property type="project" value="UniProtKB-UniRule"/>
</dbReference>
<keyword evidence="15" id="KW-1185">Reference proteome</keyword>
<evidence type="ECO:0000256" key="10">
    <source>
        <dbReference type="ARBA" id="ARBA00048679"/>
    </source>
</evidence>
<comment type="caution">
    <text evidence="14">The sequence shown here is derived from an EMBL/GenBank/DDBJ whole genome shotgun (WGS) entry which is preliminary data.</text>
</comment>
<keyword evidence="6 11" id="KW-0547">Nucleotide-binding</keyword>
<evidence type="ECO:0000313" key="15">
    <source>
        <dbReference type="Proteomes" id="UP000215914"/>
    </source>
</evidence>
<proteinExistence type="inferred from homology"/>
<keyword evidence="7" id="KW-0418">Kinase</keyword>
<comment type="similarity">
    <text evidence="12">Belongs to the protein kinase superfamily.</text>
</comment>
<evidence type="ECO:0000313" key="14">
    <source>
        <dbReference type="EMBL" id="KAF5792721.1"/>
    </source>
</evidence>
<evidence type="ECO:0000256" key="9">
    <source>
        <dbReference type="ARBA" id="ARBA00047899"/>
    </source>
</evidence>
<sequence length="403" mass="45192">MYMRLSKLIISGGLKDIYRGSCNKLVPYPLPLPPQHSSTDTQNLPTPSPGNGNEMIFATHLKSFTILEVLVATRNFSPDYRLGEGGFGLIYKGWLNKETLIPAQPGPRMDVVVKALKPTCFQGHREWLSEITYLGRLDHPNLVKLLGFCSEAGNRLLVCEFMPQGSLENHLFRRREQSLSWALRIKVAVEAARGLAFLHASESKIIYGDFKSSNILLDMDYNAKLSDFGLAKAGPMGDLTHETTQVMGTQGYTAPEYMATGRLTKKCDAYSFGIVLLELITGRRAIDNKRCCEERNLLEWVRSQLREAKKLCRIMDIRLEGRYSRKDAFVVATLALQCCHPEAKHRPHMSEVLSILENIPSIRANRQPELSSSKSKIIGDGPSSWSHGCHYGSQVPMDCKIHP</sequence>
<dbReference type="AlphaFoldDB" id="A0A9K3IA67"/>
<comment type="catalytic activity">
    <reaction evidence="10">
        <text>L-seryl-[protein] + ATP = O-phospho-L-seryl-[protein] + ADP + H(+)</text>
        <dbReference type="Rhea" id="RHEA:17989"/>
        <dbReference type="Rhea" id="RHEA-COMP:9863"/>
        <dbReference type="Rhea" id="RHEA-COMP:11604"/>
        <dbReference type="ChEBI" id="CHEBI:15378"/>
        <dbReference type="ChEBI" id="CHEBI:29999"/>
        <dbReference type="ChEBI" id="CHEBI:30616"/>
        <dbReference type="ChEBI" id="CHEBI:83421"/>
        <dbReference type="ChEBI" id="CHEBI:456216"/>
        <dbReference type="EC" id="2.7.11.1"/>
    </reaction>
</comment>
<dbReference type="InterPro" id="IPR017441">
    <property type="entry name" value="Protein_kinase_ATP_BS"/>
</dbReference>
<reference evidence="14" key="1">
    <citation type="journal article" date="2017" name="Nature">
        <title>The sunflower genome provides insights into oil metabolism, flowering and Asterid evolution.</title>
        <authorList>
            <person name="Badouin H."/>
            <person name="Gouzy J."/>
            <person name="Grassa C.J."/>
            <person name="Murat F."/>
            <person name="Staton S.E."/>
            <person name="Cottret L."/>
            <person name="Lelandais-Briere C."/>
            <person name="Owens G.L."/>
            <person name="Carrere S."/>
            <person name="Mayjonade B."/>
            <person name="Legrand L."/>
            <person name="Gill N."/>
            <person name="Kane N.C."/>
            <person name="Bowers J.E."/>
            <person name="Hubner S."/>
            <person name="Bellec A."/>
            <person name="Berard A."/>
            <person name="Berges H."/>
            <person name="Blanchet N."/>
            <person name="Boniface M.C."/>
            <person name="Brunel D."/>
            <person name="Catrice O."/>
            <person name="Chaidir N."/>
            <person name="Claudel C."/>
            <person name="Donnadieu C."/>
            <person name="Faraut T."/>
            <person name="Fievet G."/>
            <person name="Helmstetter N."/>
            <person name="King M."/>
            <person name="Knapp S.J."/>
            <person name="Lai Z."/>
            <person name="Le Paslier M.C."/>
            <person name="Lippi Y."/>
            <person name="Lorenzon L."/>
            <person name="Mandel J.R."/>
            <person name="Marage G."/>
            <person name="Marchand G."/>
            <person name="Marquand E."/>
            <person name="Bret-Mestries E."/>
            <person name="Morien E."/>
            <person name="Nambeesan S."/>
            <person name="Nguyen T."/>
            <person name="Pegot-Espagnet P."/>
            <person name="Pouilly N."/>
            <person name="Raftis F."/>
            <person name="Sallet E."/>
            <person name="Schiex T."/>
            <person name="Thomas J."/>
            <person name="Vandecasteele C."/>
            <person name="Vares D."/>
            <person name="Vear F."/>
            <person name="Vautrin S."/>
            <person name="Crespi M."/>
            <person name="Mangin B."/>
            <person name="Burke J.M."/>
            <person name="Salse J."/>
            <person name="Munos S."/>
            <person name="Vincourt P."/>
            <person name="Rieseberg L.H."/>
            <person name="Langlade N.B."/>
        </authorList>
    </citation>
    <scope>NUCLEOTIDE SEQUENCE</scope>
    <source>
        <tissue evidence="14">Leaves</tissue>
    </source>
</reference>
<evidence type="ECO:0000256" key="4">
    <source>
        <dbReference type="ARBA" id="ARBA00022527"/>
    </source>
</evidence>
<dbReference type="InterPro" id="IPR050823">
    <property type="entry name" value="Plant_Ser_Thr_Prot_Kinase"/>
</dbReference>
<dbReference type="InterPro" id="IPR011009">
    <property type="entry name" value="Kinase-like_dom_sf"/>
</dbReference>
<keyword evidence="4 12" id="KW-0723">Serine/threonine-protein kinase</keyword>
<dbReference type="PROSITE" id="PS00108">
    <property type="entry name" value="PROTEIN_KINASE_ST"/>
    <property type="match status" value="1"/>
</dbReference>
<comment type="subcellular location">
    <subcellularLocation>
        <location evidence="1">Cell membrane</location>
    </subcellularLocation>
</comment>
<dbReference type="Gramene" id="mRNA:HanXRQr2_Chr09g0409181">
    <property type="protein sequence ID" value="mRNA:HanXRQr2_Chr09g0409181"/>
    <property type="gene ID" value="HanXRQr2_Chr09g0409181"/>
</dbReference>
<dbReference type="FunFam" id="1.10.510.10:FF:000095">
    <property type="entry name" value="protein STRUBBELIG-RECEPTOR FAMILY 8"/>
    <property type="match status" value="1"/>
</dbReference>
<evidence type="ECO:0000259" key="13">
    <source>
        <dbReference type="PROSITE" id="PS50011"/>
    </source>
</evidence>
<dbReference type="FunFam" id="3.30.200.20:FF:000228">
    <property type="entry name" value="Serine/threonine-protein kinase BIK1"/>
    <property type="match status" value="1"/>
</dbReference>
<keyword evidence="8 11" id="KW-0067">ATP-binding</keyword>
<dbReference type="SUPFAM" id="SSF56112">
    <property type="entry name" value="Protein kinase-like (PK-like)"/>
    <property type="match status" value="1"/>
</dbReference>
<dbReference type="GO" id="GO:0004674">
    <property type="term" value="F:protein serine/threonine kinase activity"/>
    <property type="evidence" value="ECO:0007669"/>
    <property type="project" value="UniProtKB-KW"/>
</dbReference>
<dbReference type="InterPro" id="IPR000719">
    <property type="entry name" value="Prot_kinase_dom"/>
</dbReference>
<evidence type="ECO:0000256" key="2">
    <source>
        <dbReference type="ARBA" id="ARBA00012513"/>
    </source>
</evidence>
<dbReference type="Gene3D" id="1.10.510.10">
    <property type="entry name" value="Transferase(Phosphotransferase) domain 1"/>
    <property type="match status" value="1"/>
</dbReference>
<accession>A0A9K3IA67</accession>
<feature type="domain" description="Protein kinase" evidence="13">
    <location>
        <begin position="76"/>
        <end position="362"/>
    </location>
</feature>
<dbReference type="PANTHER" id="PTHR45621">
    <property type="entry name" value="OS01G0588500 PROTEIN-RELATED"/>
    <property type="match status" value="1"/>
</dbReference>
<dbReference type="EMBL" id="MNCJ02000324">
    <property type="protein sequence ID" value="KAF5792721.1"/>
    <property type="molecule type" value="Genomic_DNA"/>
</dbReference>
<evidence type="ECO:0000256" key="7">
    <source>
        <dbReference type="ARBA" id="ARBA00022777"/>
    </source>
</evidence>
<keyword evidence="3" id="KW-1003">Cell membrane</keyword>
<name>A0A9K3IA67_HELAN</name>
<evidence type="ECO:0000256" key="3">
    <source>
        <dbReference type="ARBA" id="ARBA00022475"/>
    </source>
</evidence>
<dbReference type="Pfam" id="PF07714">
    <property type="entry name" value="PK_Tyr_Ser-Thr"/>
    <property type="match status" value="1"/>
</dbReference>
<dbReference type="CDD" id="cd14066">
    <property type="entry name" value="STKc_IRAK"/>
    <property type="match status" value="1"/>
</dbReference>